<dbReference type="InterPro" id="IPR019557">
    <property type="entry name" value="AminoTfrase-like_pln_mobile"/>
</dbReference>
<proteinExistence type="predicted"/>
<dbReference type="EMBL" id="KI394353">
    <property type="protein sequence ID" value="ERN03612.1"/>
    <property type="molecule type" value="Genomic_DNA"/>
</dbReference>
<sequence>MVWAAKDLDFLERVAWGWAIVGWLHHHLCGVAKGARYLGGCSILLQVWAWEHITIPRPLPGRLTPSFPTIHRWSYGVWETEEVFLRLYYSLFLDTQAIGEIDWTPMSVDPIPHRGVEDRAARVIGEAEEGSIPLSLYEEKYKVVLRDVAALTDHGEGMMRQLRTACLSRNQLSGEKVTSLLAKCDSTIEEYDSIAEDLESLRRNFVGEREERVVAEVERDSMRDELGRV</sequence>
<reference evidence="3" key="1">
    <citation type="journal article" date="2013" name="Science">
        <title>The Amborella genome and the evolution of flowering plants.</title>
        <authorList>
            <consortium name="Amborella Genome Project"/>
        </authorList>
    </citation>
    <scope>NUCLEOTIDE SEQUENCE [LARGE SCALE GENOMIC DNA]</scope>
</reference>
<dbReference type="Gramene" id="ERN03612">
    <property type="protein sequence ID" value="ERN03612"/>
    <property type="gene ID" value="AMTR_s00042p00211290"/>
</dbReference>
<organism evidence="2 3">
    <name type="scientific">Amborella trichopoda</name>
    <dbReference type="NCBI Taxonomy" id="13333"/>
    <lineage>
        <taxon>Eukaryota</taxon>
        <taxon>Viridiplantae</taxon>
        <taxon>Streptophyta</taxon>
        <taxon>Embryophyta</taxon>
        <taxon>Tracheophyta</taxon>
        <taxon>Spermatophyta</taxon>
        <taxon>Magnoliopsida</taxon>
        <taxon>Amborellales</taxon>
        <taxon>Amborellaceae</taxon>
        <taxon>Amborella</taxon>
    </lineage>
</organism>
<dbReference type="PANTHER" id="PTHR46033:SF1">
    <property type="entry name" value="PROTEIN MAIN-LIKE 2"/>
    <property type="match status" value="1"/>
</dbReference>
<dbReference type="Proteomes" id="UP000017836">
    <property type="component" value="Unassembled WGS sequence"/>
</dbReference>
<dbReference type="GO" id="GO:0010073">
    <property type="term" value="P:meristem maintenance"/>
    <property type="evidence" value="ECO:0007669"/>
    <property type="project" value="InterPro"/>
</dbReference>
<dbReference type="Pfam" id="PF10536">
    <property type="entry name" value="PMD"/>
    <property type="match status" value="1"/>
</dbReference>
<protein>
    <recommendedName>
        <fullName evidence="1">Aminotransferase-like plant mobile domain-containing protein</fullName>
    </recommendedName>
</protein>
<evidence type="ECO:0000313" key="2">
    <source>
        <dbReference type="EMBL" id="ERN03612.1"/>
    </source>
</evidence>
<feature type="domain" description="Aminotransferase-like plant mobile" evidence="1">
    <location>
        <begin position="4"/>
        <end position="108"/>
    </location>
</feature>
<gene>
    <name evidence="2" type="ORF">AMTR_s00042p00211290</name>
</gene>
<dbReference type="HOGENOM" id="CLU_1211214_0_0_1"/>
<accession>W1P189</accession>
<dbReference type="AlphaFoldDB" id="W1P189"/>
<evidence type="ECO:0000259" key="1">
    <source>
        <dbReference type="Pfam" id="PF10536"/>
    </source>
</evidence>
<dbReference type="InterPro" id="IPR044824">
    <property type="entry name" value="MAIN-like"/>
</dbReference>
<name>W1P189_AMBTC</name>
<dbReference type="PANTHER" id="PTHR46033">
    <property type="entry name" value="PROTEIN MAIN-LIKE 2"/>
    <property type="match status" value="1"/>
</dbReference>
<evidence type="ECO:0000313" key="3">
    <source>
        <dbReference type="Proteomes" id="UP000017836"/>
    </source>
</evidence>
<keyword evidence="3" id="KW-1185">Reference proteome</keyword>